<organism evidence="2 3">
    <name type="scientific">Patagioenas fasciata monilis</name>
    <dbReference type="NCBI Taxonomy" id="372326"/>
    <lineage>
        <taxon>Eukaryota</taxon>
        <taxon>Metazoa</taxon>
        <taxon>Chordata</taxon>
        <taxon>Craniata</taxon>
        <taxon>Vertebrata</taxon>
        <taxon>Euteleostomi</taxon>
        <taxon>Archelosauria</taxon>
        <taxon>Archosauria</taxon>
        <taxon>Dinosauria</taxon>
        <taxon>Saurischia</taxon>
        <taxon>Theropoda</taxon>
        <taxon>Coelurosauria</taxon>
        <taxon>Aves</taxon>
        <taxon>Neognathae</taxon>
        <taxon>Neoaves</taxon>
        <taxon>Columbimorphae</taxon>
        <taxon>Columbiformes</taxon>
        <taxon>Columbidae</taxon>
        <taxon>Patagioenas</taxon>
    </lineage>
</organism>
<proteinExistence type="predicted"/>
<dbReference type="EMBL" id="LSYS01007551">
    <property type="protein sequence ID" value="OPJ71424.1"/>
    <property type="molecule type" value="Genomic_DNA"/>
</dbReference>
<dbReference type="OrthoDB" id="378940at2759"/>
<dbReference type="Proteomes" id="UP000190648">
    <property type="component" value="Unassembled WGS sequence"/>
</dbReference>
<feature type="region of interest" description="Disordered" evidence="1">
    <location>
        <begin position="1"/>
        <end position="37"/>
    </location>
</feature>
<gene>
    <name evidence="2" type="ORF">AV530_010192</name>
</gene>
<evidence type="ECO:0000313" key="3">
    <source>
        <dbReference type="Proteomes" id="UP000190648"/>
    </source>
</evidence>
<feature type="region of interest" description="Disordered" evidence="1">
    <location>
        <begin position="126"/>
        <end position="180"/>
    </location>
</feature>
<evidence type="ECO:0000313" key="2">
    <source>
        <dbReference type="EMBL" id="OPJ71424.1"/>
    </source>
</evidence>
<feature type="compositionally biased region" description="Polar residues" evidence="1">
    <location>
        <begin position="165"/>
        <end position="180"/>
    </location>
</feature>
<sequence>MDTQESMSTQKLMDSQELMDTQEPMSTQKVMDTQESMSTQELMDTQELMGTQESTGIQVSMSTQKLMDTPELMGTQESMDTQEPRAAPAPALLMPRHLAPCPWQQPGCHHQQKTLFVPTPAAIPSITRAPRTPNPTASHTRRVLSPNTAATGEAGSWWGEAPRTSPGTLTSHVTSQQGKR</sequence>
<reference evidence="2 3" key="1">
    <citation type="submission" date="2016-02" db="EMBL/GenBank/DDBJ databases">
        <title>Band-tailed pigeon sequencing and assembly.</title>
        <authorList>
            <person name="Soares A.E."/>
            <person name="Novak B.J."/>
            <person name="Rice E.S."/>
            <person name="O'Connell B."/>
            <person name="Chang D."/>
            <person name="Weber S."/>
            <person name="Shapiro B."/>
        </authorList>
    </citation>
    <scope>NUCLEOTIDE SEQUENCE [LARGE SCALE GENOMIC DNA]</scope>
    <source>
        <strain evidence="2">BTP2013</strain>
        <tissue evidence="2">Blood</tissue>
    </source>
</reference>
<feature type="compositionally biased region" description="Polar residues" evidence="1">
    <location>
        <begin position="1"/>
        <end position="13"/>
    </location>
</feature>
<dbReference type="AlphaFoldDB" id="A0A1V4JH71"/>
<name>A0A1V4JH71_PATFA</name>
<protein>
    <submittedName>
        <fullName evidence="2">Uncharacterized protein</fullName>
    </submittedName>
</protein>
<comment type="caution">
    <text evidence="2">The sequence shown here is derived from an EMBL/GenBank/DDBJ whole genome shotgun (WGS) entry which is preliminary data.</text>
</comment>
<evidence type="ECO:0000256" key="1">
    <source>
        <dbReference type="SAM" id="MobiDB-lite"/>
    </source>
</evidence>
<feature type="compositionally biased region" description="Polar residues" evidence="1">
    <location>
        <begin position="23"/>
        <end position="37"/>
    </location>
</feature>
<keyword evidence="3" id="KW-1185">Reference proteome</keyword>
<accession>A0A1V4JH71</accession>